<keyword evidence="9" id="KW-1185">Reference proteome</keyword>
<evidence type="ECO:0000259" key="6">
    <source>
        <dbReference type="PROSITE" id="PS51898"/>
    </source>
</evidence>
<dbReference type="GO" id="GO:0003677">
    <property type="term" value="F:DNA binding"/>
    <property type="evidence" value="ECO:0007669"/>
    <property type="project" value="UniProtKB-UniRule"/>
</dbReference>
<evidence type="ECO:0000313" key="9">
    <source>
        <dbReference type="Proteomes" id="UP000282106"/>
    </source>
</evidence>
<protein>
    <submittedName>
        <fullName evidence="8">Site-specific integrase</fullName>
    </submittedName>
</protein>
<dbReference type="GO" id="GO:0015074">
    <property type="term" value="P:DNA integration"/>
    <property type="evidence" value="ECO:0007669"/>
    <property type="project" value="UniProtKB-KW"/>
</dbReference>
<evidence type="ECO:0000256" key="2">
    <source>
        <dbReference type="ARBA" id="ARBA00022908"/>
    </source>
</evidence>
<gene>
    <name evidence="8" type="ORF">ED208_10385</name>
</gene>
<evidence type="ECO:0000256" key="4">
    <source>
        <dbReference type="ARBA" id="ARBA00023172"/>
    </source>
</evidence>
<feature type="domain" description="Core-binding (CB)" evidence="7">
    <location>
        <begin position="70"/>
        <end position="152"/>
    </location>
</feature>
<dbReference type="InterPro" id="IPR011010">
    <property type="entry name" value="DNA_brk_join_enz"/>
</dbReference>
<dbReference type="PANTHER" id="PTHR30349">
    <property type="entry name" value="PHAGE INTEGRASE-RELATED"/>
    <property type="match status" value="1"/>
</dbReference>
<evidence type="ECO:0000256" key="5">
    <source>
        <dbReference type="PROSITE-ProRule" id="PRU01248"/>
    </source>
</evidence>
<dbReference type="PROSITE" id="PS51900">
    <property type="entry name" value="CB"/>
    <property type="match status" value="1"/>
</dbReference>
<dbReference type="Gene3D" id="1.10.443.10">
    <property type="entry name" value="Intergrase catalytic core"/>
    <property type="match status" value="1"/>
</dbReference>
<keyword evidence="2" id="KW-0229">DNA integration</keyword>
<dbReference type="Gene3D" id="1.10.150.130">
    <property type="match status" value="1"/>
</dbReference>
<dbReference type="SUPFAM" id="SSF56349">
    <property type="entry name" value="DNA breaking-rejoining enzymes"/>
    <property type="match status" value="1"/>
</dbReference>
<dbReference type="PROSITE" id="PS51898">
    <property type="entry name" value="TYR_RECOMBINASE"/>
    <property type="match status" value="1"/>
</dbReference>
<dbReference type="Pfam" id="PF00589">
    <property type="entry name" value="Phage_integrase"/>
    <property type="match status" value="1"/>
</dbReference>
<dbReference type="InParanoid" id="A0A3N0V9S1"/>
<dbReference type="AlphaFoldDB" id="A0A3N0V9S1"/>
<dbReference type="CDD" id="cd01184">
    <property type="entry name" value="INT_C_like_1"/>
    <property type="match status" value="1"/>
</dbReference>
<sequence>MDFKKTLEALQQGQARTYSITTPQGFTIKADGEDDHARAMEALKLLNGGGSNLPPPIQPQRGQLPSGNAIQLQEASRKYLATIKATAVRKTFTGRQKALADLVHWAKPTTPLHTITRTDLAEFHQFLINQQQAKPTIALKFGFIKQFFTYCQNAGYYPNQDNPAAGQVSYTKRERSFRKKLGFEPFTAEEIQKITSNLDRKKPQKYWPVWIGNYTGARVNEVAQLRLADFITVEGLPCFVITDEGAEQKLKNQDSKRIIPIHPKLIELGLLAYVEELRTKGESKLFPKLNNAINGYGNAVTKAFSRYLDELEIKPTTGMKGFHSFRKTIIHKMQSAKIPPDIRAQYMGHDLDDEHYQAYSRKYTPKELAEVIFPALG</sequence>
<dbReference type="GO" id="GO:0006310">
    <property type="term" value="P:DNA recombination"/>
    <property type="evidence" value="ECO:0007669"/>
    <property type="project" value="UniProtKB-KW"/>
</dbReference>
<feature type="domain" description="Tyr recombinase" evidence="6">
    <location>
        <begin position="181"/>
        <end position="373"/>
    </location>
</feature>
<keyword evidence="3 5" id="KW-0238">DNA-binding</keyword>
<dbReference type="InterPro" id="IPR013762">
    <property type="entry name" value="Integrase-like_cat_sf"/>
</dbReference>
<dbReference type="InterPro" id="IPR002104">
    <property type="entry name" value="Integrase_catalytic"/>
</dbReference>
<dbReference type="InterPro" id="IPR050090">
    <property type="entry name" value="Tyrosine_recombinase_XerCD"/>
</dbReference>
<organism evidence="8 9">
    <name type="scientific">Stagnimonas aquatica</name>
    <dbReference type="NCBI Taxonomy" id="2689987"/>
    <lineage>
        <taxon>Bacteria</taxon>
        <taxon>Pseudomonadati</taxon>
        <taxon>Pseudomonadota</taxon>
        <taxon>Gammaproteobacteria</taxon>
        <taxon>Nevskiales</taxon>
        <taxon>Nevskiaceae</taxon>
        <taxon>Stagnimonas</taxon>
    </lineage>
</organism>
<comment type="similarity">
    <text evidence="1">Belongs to the 'phage' integrase family.</text>
</comment>
<dbReference type="InterPro" id="IPR010998">
    <property type="entry name" value="Integrase_recombinase_N"/>
</dbReference>
<dbReference type="PANTHER" id="PTHR30349:SF41">
    <property type="entry name" value="INTEGRASE_RECOMBINASE PROTEIN MJ0367-RELATED"/>
    <property type="match status" value="1"/>
</dbReference>
<accession>A0A3N0V9S1</accession>
<proteinExistence type="inferred from homology"/>
<reference evidence="8 9" key="1">
    <citation type="submission" date="2018-10" db="EMBL/GenBank/DDBJ databases">
        <authorList>
            <person name="Chen W.-M."/>
        </authorList>
    </citation>
    <scope>NUCLEOTIDE SEQUENCE [LARGE SCALE GENOMIC DNA]</scope>
    <source>
        <strain evidence="8 9">THS-13</strain>
    </source>
</reference>
<keyword evidence="4" id="KW-0233">DNA recombination</keyword>
<dbReference type="EMBL" id="RJVO01000004">
    <property type="protein sequence ID" value="ROH89530.1"/>
    <property type="molecule type" value="Genomic_DNA"/>
</dbReference>
<dbReference type="Proteomes" id="UP000282106">
    <property type="component" value="Unassembled WGS sequence"/>
</dbReference>
<evidence type="ECO:0000259" key="7">
    <source>
        <dbReference type="PROSITE" id="PS51900"/>
    </source>
</evidence>
<comment type="caution">
    <text evidence="8">The sequence shown here is derived from an EMBL/GenBank/DDBJ whole genome shotgun (WGS) entry which is preliminary data.</text>
</comment>
<name>A0A3N0V9S1_9GAMM</name>
<evidence type="ECO:0000256" key="3">
    <source>
        <dbReference type="ARBA" id="ARBA00023125"/>
    </source>
</evidence>
<evidence type="ECO:0000313" key="8">
    <source>
        <dbReference type="EMBL" id="ROH89530.1"/>
    </source>
</evidence>
<dbReference type="InterPro" id="IPR044068">
    <property type="entry name" value="CB"/>
</dbReference>
<evidence type="ECO:0000256" key="1">
    <source>
        <dbReference type="ARBA" id="ARBA00008857"/>
    </source>
</evidence>